<dbReference type="EMBL" id="JAAQHG020000019">
    <property type="protein sequence ID" value="KAL1585426.1"/>
    <property type="molecule type" value="Genomic_DNA"/>
</dbReference>
<dbReference type="GeneID" id="96007098"/>
<dbReference type="Pfam" id="PF10433">
    <property type="entry name" value="Beta-prop_RSE1_1st"/>
    <property type="match status" value="1"/>
</dbReference>
<feature type="domain" description="RSE1/DDB1/CPSF1 first beta-propeller" evidence="1">
    <location>
        <begin position="28"/>
        <end position="421"/>
    </location>
</feature>
<proteinExistence type="predicted"/>
<evidence type="ECO:0000313" key="2">
    <source>
        <dbReference type="EMBL" id="KAL1585426.1"/>
    </source>
</evidence>
<comment type="caution">
    <text evidence="2">The sequence shown here is derived from an EMBL/GenBank/DDBJ whole genome shotgun (WGS) entry which is preliminary data.</text>
</comment>
<dbReference type="Proteomes" id="UP000803884">
    <property type="component" value="Unassembled WGS sequence"/>
</dbReference>
<protein>
    <recommendedName>
        <fullName evidence="1">RSE1/DDB1/CPSF1 first beta-propeller domain-containing protein</fullName>
    </recommendedName>
</protein>
<dbReference type="InterPro" id="IPR015943">
    <property type="entry name" value="WD40/YVTN_repeat-like_dom_sf"/>
</dbReference>
<gene>
    <name evidence="2" type="ORF">WHR41_05655</name>
</gene>
<sequence>MGSVQPPNAATQRPGVLTKTIIRTPVCKSILHARVRSWSFNDVVFVGEHFIHVKQVKQKGHLEHIATKDDFASRIRAARTFPLDLDPPEARNHFDFIKAEQSNGDSKSTQARYNAPPELVVLTLDTDDLVFLYLKDDGIGRPQFVHQTCPMPIFNQEIYQVGEHLAVDPSSRAVAVAANQREVVIYSAKDKEQIQSEIHANHPDWWPLSAQRPVPVEGVIQHLEFLHPPQNDPDHIILLVIVIENRRTKAVWIDWYGNTHLRAAVVHKAQPIESAKAVPSLLIPLREAAFLMITGNEMKLQKDIISGSMRSMPLTAQFEETDLPGLSPRKPTWTGWCRPRRNRSADQSRDTVYLIREDGFVGLVNTTTFDTLQTGSAGNVSCHVGTAFASLGDPSDPDILAVMGDASNGKVVHIGSWPSAGIREMDRIETMAMRDSEILPNWASSVDMVVSRLPQSHNRSPRTVDAVFVTSGCEPYGCITELRKGLEARLASYFPLDGLKSAVGAWVLPNVSTGSILMLLSSPYSTRLLDIDPDMQNMSELDESDTTVMALNERTLEAGVLENGHLLQVSETSIRTSASVTANFEDRSRWDAGNGRTIIAAALEPSLNTAAVVVRGGDGSSLLAFKHYAALHNDGDAEETEGLHQLGSPVALEKEALCLATTVHNSTIVGVVATVEGDLQLFTVDNDPSSTPKISDSLRIVKDSQGLCDHVVLLRPTRSSANKSSELMAICGLRDGRAVLITIDLEKSPNFGEAHILRFGHETVRVARQADDPSQAYAFTGLDACVLIWNGESASSVHVQNLWISDRNRPEMAQGPITAVSKMPSAENLSSSEEIGSLAGCVVLVSSAEVCFVSIDQATTTVPRQIHVSGTPNRLIYAERQRSLICASMCTSTRSFPSNMRNAQPAERRQVWPVIDFIPADKGEPSFTFDLQPGERIYALLEWSFEANQKRYSFIMVGGSFTRHNSQRGRIAFLQPSNKSWEIVDVKEGRVTTFDRPVYALALYDELTYIACTGSSIIASRFDTSERRWGEICAPLKLASEGTSISITNGLIYVSTAQDGLITLRLEPLSSPAHNNEDHTHRLAPIAQAPRLDRSQSHAIVSLPTSPIALQSTQTHTLQTLTSPTAQEQTHRTRLLAQTSLPTSLTRLAHASIRPLYRPPPPPGVLASDLLGLSTDGSLTGIALLSPALWRRLFWLQRVIEWSKAFSPHTADDPPYGVDEALFESRERALPAGFAGREEDEVLLFAAEGVGAESDLCVDGDVLARVLEVGGVERLRGAVRGLAARRDRVGTWVGKRLEEELGGVEGVVEFVRGLVGLWM</sequence>
<dbReference type="PANTHER" id="PTHR10644">
    <property type="entry name" value="DNA REPAIR/RNA PROCESSING CPSF FAMILY"/>
    <property type="match status" value="1"/>
</dbReference>
<accession>A0AB34KNT6</accession>
<dbReference type="InterPro" id="IPR018846">
    <property type="entry name" value="Beta-prop_RSE1/DDB1/CPSF1_1st"/>
</dbReference>
<dbReference type="InterPro" id="IPR050358">
    <property type="entry name" value="RSE1/DDB1/CFT1"/>
</dbReference>
<name>A0AB34KNT6_9PEZI</name>
<organism evidence="2 3">
    <name type="scientific">Cladosporium halotolerans</name>
    <dbReference type="NCBI Taxonomy" id="1052096"/>
    <lineage>
        <taxon>Eukaryota</taxon>
        <taxon>Fungi</taxon>
        <taxon>Dikarya</taxon>
        <taxon>Ascomycota</taxon>
        <taxon>Pezizomycotina</taxon>
        <taxon>Dothideomycetes</taxon>
        <taxon>Dothideomycetidae</taxon>
        <taxon>Cladosporiales</taxon>
        <taxon>Cladosporiaceae</taxon>
        <taxon>Cladosporium</taxon>
    </lineage>
</organism>
<evidence type="ECO:0000259" key="1">
    <source>
        <dbReference type="Pfam" id="PF10433"/>
    </source>
</evidence>
<dbReference type="RefSeq" id="XP_069228532.1">
    <property type="nucleotide sequence ID" value="XM_069374260.1"/>
</dbReference>
<dbReference type="Gene3D" id="2.130.10.10">
    <property type="entry name" value="YVTN repeat-like/Quinoprotein amine dehydrogenase"/>
    <property type="match status" value="2"/>
</dbReference>
<evidence type="ECO:0000313" key="3">
    <source>
        <dbReference type="Proteomes" id="UP000803884"/>
    </source>
</evidence>
<keyword evidence="3" id="KW-1185">Reference proteome</keyword>
<reference evidence="2 3" key="1">
    <citation type="journal article" date="2020" name="Microbiol. Resour. Announc.">
        <title>Draft Genome Sequence of a Cladosporium Species Isolated from the Mesophotic Ascidian Didemnum maculosum.</title>
        <authorList>
            <person name="Gioti A."/>
            <person name="Siaperas R."/>
            <person name="Nikolaivits E."/>
            <person name="Le Goff G."/>
            <person name="Ouazzani J."/>
            <person name="Kotoulas G."/>
            <person name="Topakas E."/>
        </authorList>
    </citation>
    <scope>NUCLEOTIDE SEQUENCE [LARGE SCALE GENOMIC DNA]</scope>
    <source>
        <strain evidence="2 3">TM138-S3</strain>
    </source>
</reference>